<dbReference type="Pfam" id="PF00155">
    <property type="entry name" value="Aminotran_1_2"/>
    <property type="match status" value="1"/>
</dbReference>
<evidence type="ECO:0000259" key="7">
    <source>
        <dbReference type="Pfam" id="PF00155"/>
    </source>
</evidence>
<dbReference type="InterPro" id="IPR004838">
    <property type="entry name" value="NHTrfase_class1_PyrdxlP-BS"/>
</dbReference>
<reference evidence="8 9" key="1">
    <citation type="submission" date="2023-04" db="EMBL/GenBank/DDBJ databases">
        <authorList>
            <person name="Hsu D."/>
        </authorList>
    </citation>
    <scope>NUCLEOTIDE SEQUENCE [LARGE SCALE GENOMIC DNA]</scope>
    <source>
        <strain evidence="8 9">MK1</strain>
    </source>
</reference>
<dbReference type="PANTHER" id="PTHR46383:SF3">
    <property type="entry name" value="ASPARTATE AMINOTRANSFERASE-RELATED"/>
    <property type="match status" value="1"/>
</dbReference>
<sequence>MTFQAGDFVVQRLKELPPSGIRKFFDLVANTKGVISLGVGEPDFVTPWHVREACVYSLEKGYTMYTSNFGTPELRKGIVRYLAERYQLEYSPDNQVLVTVGASEAVDLALRSVINSGDQVIIPEPCYVSYKPCAVMAGGEAVSIATKAENDFKLTAEQLRQVITPRSKVLILCYPNNPTGAVMTREELSEIAKVVEENNLLVIADEIYSELSYSGEHTSFPSLPGMKDRTILINGFSKSFAMTGWRVGFAAGHRDIIAAMVKIHQYTILCAPVTAQMAALEALNNGMGQVEYMVEQYNQRRRLILKRLRDMGLECFEPRGAFYAFPSIKNTGLNEDDFCEELLKEESVAVVPGSAFGRGGEGHIRISYASSIQQIEEAMDRMERFVARRIG</sequence>
<dbReference type="Gene3D" id="3.40.640.10">
    <property type="entry name" value="Type I PLP-dependent aspartate aminotransferase-like (Major domain)"/>
    <property type="match status" value="1"/>
</dbReference>
<accession>A0AAU0UQJ8</accession>
<comment type="similarity">
    <text evidence="2 6">Belongs to the class-I pyridoxal-phosphate-dependent aminotransferase family.</text>
</comment>
<evidence type="ECO:0000256" key="5">
    <source>
        <dbReference type="ARBA" id="ARBA00022898"/>
    </source>
</evidence>
<dbReference type="InterPro" id="IPR015421">
    <property type="entry name" value="PyrdxlP-dep_Trfase_major"/>
</dbReference>
<comment type="cofactor">
    <cofactor evidence="1 6">
        <name>pyridoxal 5'-phosphate</name>
        <dbReference type="ChEBI" id="CHEBI:597326"/>
    </cofactor>
</comment>
<evidence type="ECO:0000256" key="2">
    <source>
        <dbReference type="ARBA" id="ARBA00007441"/>
    </source>
</evidence>
<keyword evidence="4 6" id="KW-0808">Transferase</keyword>
<dbReference type="SUPFAM" id="SSF53383">
    <property type="entry name" value="PLP-dependent transferases"/>
    <property type="match status" value="1"/>
</dbReference>
<dbReference type="PANTHER" id="PTHR46383">
    <property type="entry name" value="ASPARTATE AMINOTRANSFERASE"/>
    <property type="match status" value="1"/>
</dbReference>
<name>A0AAU0UQJ8_9FIRM</name>
<evidence type="ECO:0000256" key="4">
    <source>
        <dbReference type="ARBA" id="ARBA00022679"/>
    </source>
</evidence>
<organism evidence="8 9">
    <name type="scientific">Metallumcola ferriviriculae</name>
    <dbReference type="NCBI Taxonomy" id="3039180"/>
    <lineage>
        <taxon>Bacteria</taxon>
        <taxon>Bacillati</taxon>
        <taxon>Bacillota</taxon>
        <taxon>Clostridia</taxon>
        <taxon>Neomoorellales</taxon>
        <taxon>Desulfitibacteraceae</taxon>
        <taxon>Metallumcola</taxon>
    </lineage>
</organism>
<proteinExistence type="inferred from homology"/>
<keyword evidence="3 6" id="KW-0032">Aminotransferase</keyword>
<dbReference type="Gene3D" id="3.90.1150.10">
    <property type="entry name" value="Aspartate Aminotransferase, domain 1"/>
    <property type="match status" value="1"/>
</dbReference>
<evidence type="ECO:0000313" key="8">
    <source>
        <dbReference type="EMBL" id="WRO22499.1"/>
    </source>
</evidence>
<dbReference type="AlphaFoldDB" id="A0AAU0UQJ8"/>
<dbReference type="InterPro" id="IPR050596">
    <property type="entry name" value="AspAT/PAT-like"/>
</dbReference>
<dbReference type="CDD" id="cd00609">
    <property type="entry name" value="AAT_like"/>
    <property type="match status" value="1"/>
</dbReference>
<feature type="domain" description="Aminotransferase class I/classII large" evidence="7">
    <location>
        <begin position="33"/>
        <end position="381"/>
    </location>
</feature>
<protein>
    <recommendedName>
        <fullName evidence="6">Aminotransferase</fullName>
        <ecNumber evidence="6">2.6.1.-</ecNumber>
    </recommendedName>
</protein>
<evidence type="ECO:0000313" key="9">
    <source>
        <dbReference type="Proteomes" id="UP001329915"/>
    </source>
</evidence>
<evidence type="ECO:0000256" key="6">
    <source>
        <dbReference type="RuleBase" id="RU000481"/>
    </source>
</evidence>
<dbReference type="InterPro" id="IPR015424">
    <property type="entry name" value="PyrdxlP-dep_Trfase"/>
</dbReference>
<dbReference type="Proteomes" id="UP001329915">
    <property type="component" value="Chromosome"/>
</dbReference>
<dbReference type="GO" id="GO:0006520">
    <property type="term" value="P:amino acid metabolic process"/>
    <property type="evidence" value="ECO:0007669"/>
    <property type="project" value="InterPro"/>
</dbReference>
<dbReference type="RefSeq" id="WP_366921908.1">
    <property type="nucleotide sequence ID" value="NZ_CP121694.1"/>
</dbReference>
<dbReference type="PROSITE" id="PS00105">
    <property type="entry name" value="AA_TRANSFER_CLASS_1"/>
    <property type="match status" value="1"/>
</dbReference>
<evidence type="ECO:0000256" key="1">
    <source>
        <dbReference type="ARBA" id="ARBA00001933"/>
    </source>
</evidence>
<dbReference type="InterPro" id="IPR004839">
    <property type="entry name" value="Aminotransferase_I/II_large"/>
</dbReference>
<dbReference type="FunFam" id="3.40.640.10:FF:000033">
    <property type="entry name" value="Aspartate aminotransferase"/>
    <property type="match status" value="1"/>
</dbReference>
<gene>
    <name evidence="8" type="ORF">MFMK1_002330</name>
</gene>
<dbReference type="KEGG" id="dbc:MFMK1_002330"/>
<dbReference type="GO" id="GO:0030170">
    <property type="term" value="F:pyridoxal phosphate binding"/>
    <property type="evidence" value="ECO:0007669"/>
    <property type="project" value="InterPro"/>
</dbReference>
<evidence type="ECO:0000256" key="3">
    <source>
        <dbReference type="ARBA" id="ARBA00022576"/>
    </source>
</evidence>
<keyword evidence="5" id="KW-0663">Pyridoxal phosphate</keyword>
<dbReference type="InterPro" id="IPR015422">
    <property type="entry name" value="PyrdxlP-dep_Trfase_small"/>
</dbReference>
<dbReference type="GO" id="GO:0008483">
    <property type="term" value="F:transaminase activity"/>
    <property type="evidence" value="ECO:0007669"/>
    <property type="project" value="UniProtKB-KW"/>
</dbReference>
<dbReference type="EC" id="2.6.1.-" evidence="6"/>
<keyword evidence="9" id="KW-1185">Reference proteome</keyword>
<dbReference type="EMBL" id="CP121694">
    <property type="protein sequence ID" value="WRO22499.1"/>
    <property type="molecule type" value="Genomic_DNA"/>
</dbReference>